<protein>
    <submittedName>
        <fullName evidence="1">Uncharacterized protein</fullName>
    </submittedName>
</protein>
<name>A0ACC1A480_9ROSI</name>
<reference evidence="2" key="1">
    <citation type="journal article" date="2023" name="G3 (Bethesda)">
        <title>Genome assembly and association tests identify interacting loci associated with vigor, precocity, and sex in interspecific pistachio rootstocks.</title>
        <authorList>
            <person name="Palmer W."/>
            <person name="Jacygrad E."/>
            <person name="Sagayaradj S."/>
            <person name="Cavanaugh K."/>
            <person name="Han R."/>
            <person name="Bertier L."/>
            <person name="Beede B."/>
            <person name="Kafkas S."/>
            <person name="Golino D."/>
            <person name="Preece J."/>
            <person name="Michelmore R."/>
        </authorList>
    </citation>
    <scope>NUCLEOTIDE SEQUENCE [LARGE SCALE GENOMIC DNA]</scope>
</reference>
<gene>
    <name evidence="1" type="ORF">Patl1_12287</name>
</gene>
<keyword evidence="2" id="KW-1185">Reference proteome</keyword>
<dbReference type="EMBL" id="CM047908">
    <property type="protein sequence ID" value="KAJ0081097.1"/>
    <property type="molecule type" value="Genomic_DNA"/>
</dbReference>
<comment type="caution">
    <text evidence="1">The sequence shown here is derived from an EMBL/GenBank/DDBJ whole genome shotgun (WGS) entry which is preliminary data.</text>
</comment>
<organism evidence="1 2">
    <name type="scientific">Pistacia atlantica</name>
    <dbReference type="NCBI Taxonomy" id="434234"/>
    <lineage>
        <taxon>Eukaryota</taxon>
        <taxon>Viridiplantae</taxon>
        <taxon>Streptophyta</taxon>
        <taxon>Embryophyta</taxon>
        <taxon>Tracheophyta</taxon>
        <taxon>Spermatophyta</taxon>
        <taxon>Magnoliopsida</taxon>
        <taxon>eudicotyledons</taxon>
        <taxon>Gunneridae</taxon>
        <taxon>Pentapetalae</taxon>
        <taxon>rosids</taxon>
        <taxon>malvids</taxon>
        <taxon>Sapindales</taxon>
        <taxon>Anacardiaceae</taxon>
        <taxon>Pistacia</taxon>
    </lineage>
</organism>
<dbReference type="Proteomes" id="UP001164250">
    <property type="component" value="Chromosome 12"/>
</dbReference>
<proteinExistence type="predicted"/>
<evidence type="ECO:0000313" key="2">
    <source>
        <dbReference type="Proteomes" id="UP001164250"/>
    </source>
</evidence>
<accession>A0ACC1A480</accession>
<evidence type="ECO:0000313" key="1">
    <source>
        <dbReference type="EMBL" id="KAJ0081097.1"/>
    </source>
</evidence>
<sequence length="46" mass="5327">MLPITAYDYIYGGCKYPPPMRRTFSQVSIENDFNHRKLPNCAIASF</sequence>